<dbReference type="RefSeq" id="WP_139981721.1">
    <property type="nucleotide sequence ID" value="NZ_CP041046.1"/>
</dbReference>
<evidence type="ECO:0008006" key="4">
    <source>
        <dbReference type="Google" id="ProtNLM"/>
    </source>
</evidence>
<proteinExistence type="predicted"/>
<sequence>MTSVQGITFEARPSAALTQLLCLVVLAGALAPWPTSLPLAARACLSAGALAVGLWRVRRYRQPALAAVQWHPEGAWVAIDPHGAIHAAEPRDARVVGEWVFLRLFWHKGRATLVLGPDNMDADTLRILRIRLGP</sequence>
<dbReference type="Proteomes" id="UP000316093">
    <property type="component" value="Chromosome"/>
</dbReference>
<feature type="transmembrane region" description="Helical" evidence="1">
    <location>
        <begin position="15"/>
        <end position="33"/>
    </location>
</feature>
<dbReference type="AlphaFoldDB" id="A0A4Y5Z2L5"/>
<keyword evidence="1" id="KW-0472">Membrane</keyword>
<dbReference type="OrthoDB" id="5955251at2"/>
<evidence type="ECO:0000313" key="3">
    <source>
        <dbReference type="Proteomes" id="UP000316093"/>
    </source>
</evidence>
<organism evidence="2 3">
    <name type="scientific">Luteibacter pinisoli</name>
    <dbReference type="NCBI Taxonomy" id="2589080"/>
    <lineage>
        <taxon>Bacteria</taxon>
        <taxon>Pseudomonadati</taxon>
        <taxon>Pseudomonadota</taxon>
        <taxon>Gammaproteobacteria</taxon>
        <taxon>Lysobacterales</taxon>
        <taxon>Rhodanobacteraceae</taxon>
        <taxon>Luteibacter</taxon>
    </lineage>
</organism>
<keyword evidence="1" id="KW-1133">Transmembrane helix</keyword>
<dbReference type="EMBL" id="CP041046">
    <property type="protein sequence ID" value="QDE39317.1"/>
    <property type="molecule type" value="Genomic_DNA"/>
</dbReference>
<gene>
    <name evidence="2" type="ORF">FIV34_08940</name>
</gene>
<accession>A0A4Y5Z2L5</accession>
<name>A0A4Y5Z2L5_9GAMM</name>
<evidence type="ECO:0000313" key="2">
    <source>
        <dbReference type="EMBL" id="QDE39317.1"/>
    </source>
</evidence>
<evidence type="ECO:0000256" key="1">
    <source>
        <dbReference type="SAM" id="Phobius"/>
    </source>
</evidence>
<dbReference type="KEGG" id="lpy:FIV34_08940"/>
<keyword evidence="1" id="KW-0812">Transmembrane</keyword>
<keyword evidence="3" id="KW-1185">Reference proteome</keyword>
<reference evidence="2 3" key="1">
    <citation type="submission" date="2019-06" db="EMBL/GenBank/DDBJ databases">
        <title>A complete genome sequence for Luteibacter pinisoli MAH-14.</title>
        <authorList>
            <person name="Baltrus D.A."/>
        </authorList>
    </citation>
    <scope>NUCLEOTIDE SEQUENCE [LARGE SCALE GENOMIC DNA]</scope>
    <source>
        <strain evidence="2 3">MAH-14</strain>
    </source>
</reference>
<feature type="transmembrane region" description="Helical" evidence="1">
    <location>
        <begin position="39"/>
        <end position="57"/>
    </location>
</feature>
<protein>
    <recommendedName>
        <fullName evidence="4">Toxin CptA</fullName>
    </recommendedName>
</protein>